<comment type="caution">
    <text evidence="1">The sequence shown here is derived from an EMBL/GenBank/DDBJ whole genome shotgun (WGS) entry which is preliminary data.</text>
</comment>
<evidence type="ECO:0000313" key="1">
    <source>
        <dbReference type="EMBL" id="ODS29764.1"/>
    </source>
</evidence>
<protein>
    <submittedName>
        <fullName evidence="1">Uncharacterized protein</fullName>
    </submittedName>
</protein>
<evidence type="ECO:0000313" key="2">
    <source>
        <dbReference type="Proteomes" id="UP000094056"/>
    </source>
</evidence>
<proteinExistence type="predicted"/>
<reference evidence="1 2" key="1">
    <citation type="submission" date="2016-07" db="EMBL/GenBank/DDBJ databases">
        <title>Draft genome of Scalindua rubra, obtained from a brine-seawater interface in the Red Sea, sheds light on salt adaptation in anammox bacteria.</title>
        <authorList>
            <person name="Speth D.R."/>
            <person name="Lagkouvardos I."/>
            <person name="Wang Y."/>
            <person name="Qian P.-Y."/>
            <person name="Dutilh B.E."/>
            <person name="Jetten M.S."/>
        </authorList>
    </citation>
    <scope>NUCLEOTIDE SEQUENCE [LARGE SCALE GENOMIC DNA]</scope>
    <source>
        <strain evidence="1">BSI-1</strain>
    </source>
</reference>
<dbReference type="AlphaFoldDB" id="A0A1E3X464"/>
<organism evidence="1 2">
    <name type="scientific">Candidatus Scalindua rubra</name>
    <dbReference type="NCBI Taxonomy" id="1872076"/>
    <lineage>
        <taxon>Bacteria</taxon>
        <taxon>Pseudomonadati</taxon>
        <taxon>Planctomycetota</taxon>
        <taxon>Candidatus Brocadiia</taxon>
        <taxon>Candidatus Brocadiales</taxon>
        <taxon>Candidatus Scalinduaceae</taxon>
        <taxon>Candidatus Scalindua</taxon>
    </lineage>
</organism>
<dbReference type="EMBL" id="MAYW01000380">
    <property type="protein sequence ID" value="ODS29764.1"/>
    <property type="molecule type" value="Genomic_DNA"/>
</dbReference>
<accession>A0A1E3X464</accession>
<gene>
    <name evidence="1" type="ORF">SCARUB_05131</name>
</gene>
<dbReference type="Proteomes" id="UP000094056">
    <property type="component" value="Unassembled WGS sequence"/>
</dbReference>
<sequence length="53" mass="6148">QLYNLAIFKGKFENRRFSFNNLAEPEPIRHSSFFGSGSAGWDTSYQKIKNFNS</sequence>
<feature type="non-terminal residue" evidence="1">
    <location>
        <position position="1"/>
    </location>
</feature>
<name>A0A1E3X464_9BACT</name>